<keyword evidence="2" id="KW-1185">Reference proteome</keyword>
<comment type="caution">
    <text evidence="1">The sequence shown here is derived from an EMBL/GenBank/DDBJ whole genome shotgun (WGS) entry which is preliminary data.</text>
</comment>
<name>A0A397VU39_9GLOM</name>
<dbReference type="AlphaFoldDB" id="A0A397VU39"/>
<dbReference type="PANTHER" id="PTHR35385">
    <property type="entry name" value="PROTEIN B, PUTATIVE-RELATED-RELATED"/>
    <property type="match status" value="1"/>
</dbReference>
<reference evidence="1 2" key="1">
    <citation type="submission" date="2018-06" db="EMBL/GenBank/DDBJ databases">
        <title>Comparative genomics reveals the genomic features of Rhizophagus irregularis, R. cerebriforme, R. diaphanum and Gigaspora rosea, and their symbiotic lifestyle signature.</title>
        <authorList>
            <person name="Morin E."/>
            <person name="San Clemente H."/>
            <person name="Chen E.C.H."/>
            <person name="De La Providencia I."/>
            <person name="Hainaut M."/>
            <person name="Kuo A."/>
            <person name="Kohler A."/>
            <person name="Murat C."/>
            <person name="Tang N."/>
            <person name="Roy S."/>
            <person name="Loubradou J."/>
            <person name="Henrissat B."/>
            <person name="Grigoriev I.V."/>
            <person name="Corradi N."/>
            <person name="Roux C."/>
            <person name="Martin F.M."/>
        </authorList>
    </citation>
    <scope>NUCLEOTIDE SEQUENCE [LARGE SCALE GENOMIC DNA]</scope>
    <source>
        <strain evidence="1 2">DAOM 194757</strain>
    </source>
</reference>
<dbReference type="OrthoDB" id="6771815at2759"/>
<sequence>MDLYYTCKLLAVAHNKLDGFIALRFRLSGWKVEPKEDIDVVSFNSIVFKHRSSKNKDIWYVVDMRLGICECNEVGAPYKHQNSIAFYYNICGLNQIPTMSVSNKYQYAYLALGEKCKDINFYTDLHQVQHDQEFIHTTVESVPASVSFTNVVNNLVSNGNYNEYNNLGNKNILPESVPFSLLNDSENDAEGYNNKDENDLDLHQLAINELYWLSRDLESLLEKKDPALDKGVCKFVESYKKRCSVQNTHICPAVASFLETCNCNAGQVNSNVY</sequence>
<gene>
    <name evidence="1" type="ORF">C2G38_2166260</name>
</gene>
<dbReference type="PANTHER" id="PTHR35385:SF2">
    <property type="entry name" value="PROTEIN B, PUTATIVE-RELATED"/>
    <property type="match status" value="1"/>
</dbReference>
<evidence type="ECO:0000313" key="2">
    <source>
        <dbReference type="Proteomes" id="UP000266673"/>
    </source>
</evidence>
<dbReference type="STRING" id="44941.A0A397VU39"/>
<protein>
    <submittedName>
        <fullName evidence="1">Uncharacterized protein</fullName>
    </submittedName>
</protein>
<dbReference type="EMBL" id="QKWP01000180">
    <property type="protein sequence ID" value="RIB25282.1"/>
    <property type="molecule type" value="Genomic_DNA"/>
</dbReference>
<proteinExistence type="predicted"/>
<dbReference type="Proteomes" id="UP000266673">
    <property type="component" value="Unassembled WGS sequence"/>
</dbReference>
<evidence type="ECO:0000313" key="1">
    <source>
        <dbReference type="EMBL" id="RIB25282.1"/>
    </source>
</evidence>
<organism evidence="1 2">
    <name type="scientific">Gigaspora rosea</name>
    <dbReference type="NCBI Taxonomy" id="44941"/>
    <lineage>
        <taxon>Eukaryota</taxon>
        <taxon>Fungi</taxon>
        <taxon>Fungi incertae sedis</taxon>
        <taxon>Mucoromycota</taxon>
        <taxon>Glomeromycotina</taxon>
        <taxon>Glomeromycetes</taxon>
        <taxon>Diversisporales</taxon>
        <taxon>Gigasporaceae</taxon>
        <taxon>Gigaspora</taxon>
    </lineage>
</organism>
<accession>A0A397VU39</accession>